<protein>
    <recommendedName>
        <fullName evidence="1">Thiaminase-2/PQQC domain-containing protein</fullName>
    </recommendedName>
</protein>
<feature type="domain" description="Thiaminase-2/PQQC" evidence="1">
    <location>
        <begin position="103"/>
        <end position="218"/>
    </location>
</feature>
<dbReference type="InterPro" id="IPR004305">
    <property type="entry name" value="Thiaminase-2/PQQC"/>
</dbReference>
<dbReference type="Proteomes" id="UP000464389">
    <property type="component" value="Chromosome"/>
</dbReference>
<dbReference type="Gene3D" id="1.20.910.10">
    <property type="entry name" value="Heme oxygenase-like"/>
    <property type="match status" value="1"/>
</dbReference>
<name>A0A6P1UXK9_9ENTR</name>
<evidence type="ECO:0000259" key="1">
    <source>
        <dbReference type="Pfam" id="PF03070"/>
    </source>
</evidence>
<sequence length="327" mass="37553">MSYPYLKYDSALHEENFLITIVANDADITIETAEPRKLRDFLLGLDGATAINNLSAKHSIKIDDVQQLLETLRSEGVVTFEKEKSLTCAPQDFAGICRTIFPQWKKEVFTHDFWHHLTTGKLSRSSFAGWMLENFHFIEGATKRLSLVTAASSNNKRVRALFSQHFIEEYNHQLFFLKALQRLGFTKTQVLNHTPLPSTQAIINHMRECARRDVIAYASCSAFLESTGGDRKDGMVFYDALTKHYDKENKGIIKPLVDHAFLDEEYGHNDWLEKVCSCFSTLETDRANEALSSAQMLVETLKMWTYDMSIHYENVSMDTVLNPNRYR</sequence>
<evidence type="ECO:0000313" key="2">
    <source>
        <dbReference type="EMBL" id="QHS46668.1"/>
    </source>
</evidence>
<dbReference type="AlphaFoldDB" id="A0A6P1UXK9"/>
<dbReference type="SUPFAM" id="SSF48613">
    <property type="entry name" value="Heme oxygenase-like"/>
    <property type="match status" value="1"/>
</dbReference>
<dbReference type="RefSeq" id="WP_160741728.1">
    <property type="nucleotide sequence ID" value="NZ_CP048108.1"/>
</dbReference>
<gene>
    <name evidence="2" type="ORF">GW952_14205</name>
</gene>
<dbReference type="Pfam" id="PF03070">
    <property type="entry name" value="TENA_THI-4"/>
    <property type="match status" value="1"/>
</dbReference>
<proteinExistence type="predicted"/>
<organism evidence="2 3">
    <name type="scientific">Klebsiella michiganensis</name>
    <dbReference type="NCBI Taxonomy" id="1134687"/>
    <lineage>
        <taxon>Bacteria</taxon>
        <taxon>Pseudomonadati</taxon>
        <taxon>Pseudomonadota</taxon>
        <taxon>Gammaproteobacteria</taxon>
        <taxon>Enterobacterales</taxon>
        <taxon>Enterobacteriaceae</taxon>
        <taxon>Klebsiella/Raoultella group</taxon>
        <taxon>Klebsiella</taxon>
    </lineage>
</organism>
<evidence type="ECO:0000313" key="3">
    <source>
        <dbReference type="Proteomes" id="UP000464389"/>
    </source>
</evidence>
<dbReference type="EMBL" id="CP048108">
    <property type="protein sequence ID" value="QHS46668.1"/>
    <property type="molecule type" value="Genomic_DNA"/>
</dbReference>
<dbReference type="InterPro" id="IPR016084">
    <property type="entry name" value="Haem_Oase-like_multi-hlx"/>
</dbReference>
<reference evidence="2 3" key="1">
    <citation type="submission" date="2020-01" db="EMBL/GenBank/DDBJ databases">
        <title>Bactrocera dorsalis gut bacteria genome.</title>
        <authorList>
            <person name="Zhang H."/>
            <person name="Cai Z."/>
        </authorList>
    </citation>
    <scope>NUCLEOTIDE SEQUENCE [LARGE SCALE GENOMIC DNA]</scope>
    <source>
        <strain evidence="2 3">BD177</strain>
    </source>
</reference>
<accession>A0A6P1UXK9</accession>